<dbReference type="STRING" id="5288.A0A5C5FJR4"/>
<feature type="non-terminal residue" evidence="1">
    <location>
        <position position="1"/>
    </location>
</feature>
<dbReference type="GO" id="GO:0005801">
    <property type="term" value="C:cis-Golgi network"/>
    <property type="evidence" value="ECO:0007669"/>
    <property type="project" value="InterPro"/>
</dbReference>
<dbReference type="PANTHER" id="PTHR13302">
    <property type="entry name" value="CONSERVED OLIGOMERIC GOLGI COMPLEX COMPONENT 3"/>
    <property type="match status" value="1"/>
</dbReference>
<evidence type="ECO:0000313" key="1">
    <source>
        <dbReference type="EMBL" id="TNY17093.1"/>
    </source>
</evidence>
<evidence type="ECO:0000313" key="2">
    <source>
        <dbReference type="Proteomes" id="UP000311382"/>
    </source>
</evidence>
<dbReference type="GO" id="GO:0006891">
    <property type="term" value="P:intra-Golgi vesicle-mediated transport"/>
    <property type="evidence" value="ECO:0007669"/>
    <property type="project" value="TreeGrafter"/>
</dbReference>
<protein>
    <submittedName>
        <fullName evidence="1">Uncharacterized protein</fullName>
    </submittedName>
</protein>
<dbReference type="GO" id="GO:0017119">
    <property type="term" value="C:Golgi transport complex"/>
    <property type="evidence" value="ECO:0007669"/>
    <property type="project" value="TreeGrafter"/>
</dbReference>
<dbReference type="GO" id="GO:0007030">
    <property type="term" value="P:Golgi organization"/>
    <property type="evidence" value="ECO:0007669"/>
    <property type="project" value="TreeGrafter"/>
</dbReference>
<reference evidence="1 2" key="1">
    <citation type="submission" date="2019-03" db="EMBL/GenBank/DDBJ databases">
        <title>Rhodosporidium diobovatum UCD-FST 08-225 genome sequencing, assembly, and annotation.</title>
        <authorList>
            <person name="Fakankun I.U."/>
            <person name="Fristensky B."/>
            <person name="Levin D.B."/>
        </authorList>
    </citation>
    <scope>NUCLEOTIDE SEQUENCE [LARGE SCALE GENOMIC DNA]</scope>
    <source>
        <strain evidence="1 2">UCD-FST 08-225</strain>
    </source>
</reference>
<sequence>RACESLITSSSTALTSNLRTFLDQCTAFLSSPSPQARGGLTEQEWATPKRVLELHASFRDKLEERAVSVVRRMRVFLVEDKTVGVLLPPLWDDVLDTYSTFHNLVRSEYGFATSSSLCAPDEVREVVERAGRSV</sequence>
<accession>A0A5C5FJR4</accession>
<proteinExistence type="predicted"/>
<dbReference type="GO" id="GO:0016020">
    <property type="term" value="C:membrane"/>
    <property type="evidence" value="ECO:0007669"/>
    <property type="project" value="InterPro"/>
</dbReference>
<dbReference type="AlphaFoldDB" id="A0A5C5FJR4"/>
<name>A0A5C5FJR4_9BASI</name>
<dbReference type="PANTHER" id="PTHR13302:SF8">
    <property type="entry name" value="CONSERVED OLIGOMERIC GOLGI COMPLEX SUBUNIT 3"/>
    <property type="match status" value="1"/>
</dbReference>
<dbReference type="EMBL" id="SOZI01000249">
    <property type="protein sequence ID" value="TNY17093.1"/>
    <property type="molecule type" value="Genomic_DNA"/>
</dbReference>
<dbReference type="Proteomes" id="UP000311382">
    <property type="component" value="Unassembled WGS sequence"/>
</dbReference>
<dbReference type="GO" id="GO:0006886">
    <property type="term" value="P:intracellular protein transport"/>
    <property type="evidence" value="ECO:0007669"/>
    <property type="project" value="InterPro"/>
</dbReference>
<keyword evidence="2" id="KW-1185">Reference proteome</keyword>
<gene>
    <name evidence="1" type="ORF">DMC30DRAFT_420120</name>
</gene>
<dbReference type="InterPro" id="IPR007265">
    <property type="entry name" value="COG_su3"/>
</dbReference>
<organism evidence="1 2">
    <name type="scientific">Rhodotorula diobovata</name>
    <dbReference type="NCBI Taxonomy" id="5288"/>
    <lineage>
        <taxon>Eukaryota</taxon>
        <taxon>Fungi</taxon>
        <taxon>Dikarya</taxon>
        <taxon>Basidiomycota</taxon>
        <taxon>Pucciniomycotina</taxon>
        <taxon>Microbotryomycetes</taxon>
        <taxon>Sporidiobolales</taxon>
        <taxon>Sporidiobolaceae</taxon>
        <taxon>Rhodotorula</taxon>
    </lineage>
</organism>
<comment type="caution">
    <text evidence="1">The sequence shown here is derived from an EMBL/GenBank/DDBJ whole genome shotgun (WGS) entry which is preliminary data.</text>
</comment>